<dbReference type="SUPFAM" id="SSF46565">
    <property type="entry name" value="Chaperone J-domain"/>
    <property type="match status" value="1"/>
</dbReference>
<keyword evidence="9" id="KW-1185">Reference proteome</keyword>
<accession>A0A2V3IZZ3</accession>
<feature type="region of interest" description="Disordered" evidence="5">
    <location>
        <begin position="224"/>
        <end position="272"/>
    </location>
</feature>
<feature type="compositionally biased region" description="Acidic residues" evidence="5">
    <location>
        <begin position="302"/>
        <end position="330"/>
    </location>
</feature>
<dbReference type="InterPro" id="IPR054076">
    <property type="entry name" value="ZUO1-like_ZHD"/>
</dbReference>
<dbReference type="EMBL" id="NBIV01000020">
    <property type="protein sequence ID" value="PXF47736.1"/>
    <property type="molecule type" value="Genomic_DNA"/>
</dbReference>
<reference evidence="8 9" key="1">
    <citation type="journal article" date="2018" name="Mol. Biol. Evol.">
        <title>Analysis of the draft genome of the red seaweed Gracilariopsis chorda provides insights into genome size evolution in Rhodophyta.</title>
        <authorList>
            <person name="Lee J."/>
            <person name="Yang E.C."/>
            <person name="Graf L."/>
            <person name="Yang J.H."/>
            <person name="Qiu H."/>
            <person name="Zel Zion U."/>
            <person name="Chan C.X."/>
            <person name="Stephens T.G."/>
            <person name="Weber A.P.M."/>
            <person name="Boo G.H."/>
            <person name="Boo S.M."/>
            <person name="Kim K.M."/>
            <person name="Shin Y."/>
            <person name="Jung M."/>
            <person name="Lee S.J."/>
            <person name="Yim H.S."/>
            <person name="Lee J.H."/>
            <person name="Bhattacharya D."/>
            <person name="Yoon H.S."/>
        </authorList>
    </citation>
    <scope>NUCLEOTIDE SEQUENCE [LARGE SCALE GENOMIC DNA]</scope>
    <source>
        <strain evidence="8 9">SKKU-2015</strain>
        <tissue evidence="8">Whole body</tissue>
    </source>
</reference>
<proteinExistence type="predicted"/>
<evidence type="ECO:0000259" key="7">
    <source>
        <dbReference type="PROSITE" id="PS50157"/>
    </source>
</evidence>
<evidence type="ECO:0000256" key="5">
    <source>
        <dbReference type="SAM" id="MobiDB-lite"/>
    </source>
</evidence>
<feature type="domain" description="J" evidence="6">
    <location>
        <begin position="7"/>
        <end position="73"/>
    </location>
</feature>
<evidence type="ECO:0000259" key="6">
    <source>
        <dbReference type="PROSITE" id="PS50076"/>
    </source>
</evidence>
<dbReference type="STRING" id="448386.A0A2V3IZZ3"/>
<dbReference type="SMART" id="SM00271">
    <property type="entry name" value="DnaJ"/>
    <property type="match status" value="1"/>
</dbReference>
<evidence type="ECO:0000256" key="2">
    <source>
        <dbReference type="ARBA" id="ARBA00022771"/>
    </source>
</evidence>
<dbReference type="CDD" id="cd06257">
    <property type="entry name" value="DnaJ"/>
    <property type="match status" value="1"/>
</dbReference>
<dbReference type="PANTHER" id="PTHR44029">
    <property type="entry name" value="DNAJ HOMOLOG SUBFAMILY C MEMBER 21"/>
    <property type="match status" value="1"/>
</dbReference>
<comment type="caution">
    <text evidence="8">The sequence shown here is derived from an EMBL/GenBank/DDBJ whole genome shotgun (WGS) entry which is preliminary data.</text>
</comment>
<dbReference type="InterPro" id="IPR036869">
    <property type="entry name" value="J_dom_sf"/>
</dbReference>
<dbReference type="Proteomes" id="UP000247409">
    <property type="component" value="Unassembled WGS sequence"/>
</dbReference>
<protein>
    <submittedName>
        <fullName evidence="8">DnaJ-like</fullName>
    </submittedName>
</protein>
<dbReference type="GO" id="GO:0008270">
    <property type="term" value="F:zinc ion binding"/>
    <property type="evidence" value="ECO:0007669"/>
    <property type="project" value="UniProtKB-KW"/>
</dbReference>
<dbReference type="GO" id="GO:0005737">
    <property type="term" value="C:cytoplasm"/>
    <property type="evidence" value="ECO:0007669"/>
    <property type="project" value="TreeGrafter"/>
</dbReference>
<keyword evidence="3" id="KW-0862">Zinc</keyword>
<name>A0A2V3IZZ3_9FLOR</name>
<sequence>MAPPPKCLYETLQISTSATDAEIKKAYRIQALAHHPDKNPDRQEQAEETFKAIQHAYGVLSDPHERAWYDAHRDQILRGKDPVSGESQPSSATEANLFAYFSNSAWKGYDGEGGFYNVFETLFEQLWREETAASHKEKARPAPKFGNASTPWEEVRSFYQEWEPFSSSKSFAFGDKWNLADAPNREYRRAMEKENKKQRAKFKKEFNNNVRELVKFVKKRDPRVIKRREQEEKEREEREEARKQNEEMEKEKKRDEAQRVKEAREAVLEEDADALDEILAGIALDEKIERRKQRRRARGTDDDGDDDTPDDDEQNDDSDVDEHDQFSSEEELVEDLYCIACKKVFRTAAQRADHERSKKHKAATAKMKRQVLQEEEQFVGEGEKSDTDAQGMEDNVAADEGYSASAASSKSKKKRKRKARMQSYSSLKEDGAEEGQGLADHNANSERDEKEEGRGDAEAEPKEKVLSKKEKRKLREEKKKAAAAVHKCNVCSEQFPSRSKLMKHVNDVGHALHVERRR</sequence>
<dbReference type="SMART" id="SM00451">
    <property type="entry name" value="ZnF_U1"/>
    <property type="match status" value="1"/>
</dbReference>
<keyword evidence="2 4" id="KW-0863">Zinc-finger</keyword>
<dbReference type="Pfam" id="PF21884">
    <property type="entry name" value="ZUO1-like_ZHD"/>
    <property type="match status" value="1"/>
</dbReference>
<dbReference type="InterPro" id="IPR051964">
    <property type="entry name" value="Chaperone_stress_response"/>
</dbReference>
<dbReference type="Pfam" id="PF12171">
    <property type="entry name" value="zf-C2H2_jaz"/>
    <property type="match status" value="1"/>
</dbReference>
<feature type="compositionally biased region" description="Basic and acidic residues" evidence="5">
    <location>
        <begin position="224"/>
        <end position="267"/>
    </location>
</feature>
<dbReference type="SUPFAM" id="SSF57667">
    <property type="entry name" value="beta-beta-alpha zinc fingers"/>
    <property type="match status" value="1"/>
</dbReference>
<dbReference type="InterPro" id="IPR001623">
    <property type="entry name" value="DnaJ_domain"/>
</dbReference>
<dbReference type="PANTHER" id="PTHR44029:SF1">
    <property type="entry name" value="DNAJ HOMOLOG SUBFAMILY C MEMBER 21"/>
    <property type="match status" value="1"/>
</dbReference>
<dbReference type="InterPro" id="IPR022755">
    <property type="entry name" value="Znf_C2H2_jaz"/>
</dbReference>
<dbReference type="InterPro" id="IPR013087">
    <property type="entry name" value="Znf_C2H2_type"/>
</dbReference>
<dbReference type="PRINTS" id="PR00625">
    <property type="entry name" value="JDOMAIN"/>
</dbReference>
<feature type="compositionally biased region" description="Basic residues" evidence="5">
    <location>
        <begin position="357"/>
        <end position="369"/>
    </location>
</feature>
<dbReference type="GO" id="GO:0003676">
    <property type="term" value="F:nucleic acid binding"/>
    <property type="evidence" value="ECO:0007669"/>
    <property type="project" value="InterPro"/>
</dbReference>
<organism evidence="8 9">
    <name type="scientific">Gracilariopsis chorda</name>
    <dbReference type="NCBI Taxonomy" id="448386"/>
    <lineage>
        <taxon>Eukaryota</taxon>
        <taxon>Rhodophyta</taxon>
        <taxon>Florideophyceae</taxon>
        <taxon>Rhodymeniophycidae</taxon>
        <taxon>Gracilariales</taxon>
        <taxon>Gracilariaceae</taxon>
        <taxon>Gracilariopsis</taxon>
    </lineage>
</organism>
<dbReference type="Gene3D" id="1.10.287.110">
    <property type="entry name" value="DnaJ domain"/>
    <property type="match status" value="1"/>
</dbReference>
<dbReference type="InterPro" id="IPR003604">
    <property type="entry name" value="Matrin/U1-like-C_Znf_C2H2"/>
</dbReference>
<feature type="compositionally biased region" description="Basic residues" evidence="5">
    <location>
        <begin position="410"/>
        <end position="420"/>
    </location>
</feature>
<dbReference type="Pfam" id="PF00226">
    <property type="entry name" value="DnaJ"/>
    <property type="match status" value="1"/>
</dbReference>
<evidence type="ECO:0000256" key="3">
    <source>
        <dbReference type="ARBA" id="ARBA00022833"/>
    </source>
</evidence>
<feature type="region of interest" description="Disordered" evidence="5">
    <location>
        <begin position="349"/>
        <end position="487"/>
    </location>
</feature>
<feature type="region of interest" description="Disordered" evidence="5">
    <location>
        <begin position="289"/>
        <end position="330"/>
    </location>
</feature>
<dbReference type="Gene3D" id="3.30.160.60">
    <property type="entry name" value="Classic Zinc Finger"/>
    <property type="match status" value="1"/>
</dbReference>
<dbReference type="PROSITE" id="PS00028">
    <property type="entry name" value="ZINC_FINGER_C2H2_1"/>
    <property type="match status" value="2"/>
</dbReference>
<evidence type="ECO:0000256" key="4">
    <source>
        <dbReference type="PROSITE-ProRule" id="PRU00042"/>
    </source>
</evidence>
<gene>
    <name evidence="8" type="ORF">BWQ96_02418</name>
</gene>
<dbReference type="AlphaFoldDB" id="A0A2V3IZZ3"/>
<dbReference type="PROSITE" id="PS50157">
    <property type="entry name" value="ZINC_FINGER_C2H2_2"/>
    <property type="match status" value="1"/>
</dbReference>
<evidence type="ECO:0000313" key="8">
    <source>
        <dbReference type="EMBL" id="PXF47736.1"/>
    </source>
</evidence>
<dbReference type="InterPro" id="IPR036236">
    <property type="entry name" value="Znf_C2H2_sf"/>
</dbReference>
<feature type="domain" description="C2H2-type" evidence="7">
    <location>
        <begin position="486"/>
        <end position="518"/>
    </location>
</feature>
<evidence type="ECO:0000313" key="9">
    <source>
        <dbReference type="Proteomes" id="UP000247409"/>
    </source>
</evidence>
<dbReference type="PROSITE" id="PS50076">
    <property type="entry name" value="DNAJ_2"/>
    <property type="match status" value="1"/>
</dbReference>
<keyword evidence="1" id="KW-0479">Metal-binding</keyword>
<dbReference type="SMART" id="SM00355">
    <property type="entry name" value="ZnF_C2H2"/>
    <property type="match status" value="2"/>
</dbReference>
<dbReference type="OrthoDB" id="5894at2759"/>
<feature type="compositionally biased region" description="Basic and acidic residues" evidence="5">
    <location>
        <begin position="443"/>
        <end position="480"/>
    </location>
</feature>
<evidence type="ECO:0000256" key="1">
    <source>
        <dbReference type="ARBA" id="ARBA00022723"/>
    </source>
</evidence>